<dbReference type="AlphaFoldDB" id="D3PYK0"/>
<proteinExistence type="predicted"/>
<feature type="transmembrane region" description="Helical" evidence="1">
    <location>
        <begin position="21"/>
        <end position="42"/>
    </location>
</feature>
<dbReference type="STRING" id="446470.Snas_3776"/>
<keyword evidence="1" id="KW-0812">Transmembrane</keyword>
<keyword evidence="1" id="KW-0472">Membrane</keyword>
<keyword evidence="1" id="KW-1133">Transmembrane helix</keyword>
<evidence type="ECO:0000256" key="1">
    <source>
        <dbReference type="SAM" id="Phobius"/>
    </source>
</evidence>
<feature type="transmembrane region" description="Helical" evidence="1">
    <location>
        <begin position="140"/>
        <end position="164"/>
    </location>
</feature>
<accession>D3PYK0</accession>
<gene>
    <name evidence="2" type="ordered locus">Snas_3776</name>
</gene>
<name>D3PYK0_STANL</name>
<dbReference type="HOGENOM" id="CLU_1601693_0_0_11"/>
<organism evidence="2 3">
    <name type="scientific">Stackebrandtia nassauensis (strain DSM 44728 / CIP 108903 / NRRL B-16338 / NBRC 102104 / LLR-40K-21)</name>
    <dbReference type="NCBI Taxonomy" id="446470"/>
    <lineage>
        <taxon>Bacteria</taxon>
        <taxon>Bacillati</taxon>
        <taxon>Actinomycetota</taxon>
        <taxon>Actinomycetes</taxon>
        <taxon>Glycomycetales</taxon>
        <taxon>Glycomycetaceae</taxon>
        <taxon>Stackebrandtia</taxon>
    </lineage>
</organism>
<dbReference type="Proteomes" id="UP000000844">
    <property type="component" value="Chromosome"/>
</dbReference>
<feature type="transmembrane region" description="Helical" evidence="1">
    <location>
        <begin position="73"/>
        <end position="94"/>
    </location>
</feature>
<dbReference type="EMBL" id="CP001778">
    <property type="protein sequence ID" value="ADD43433.1"/>
    <property type="molecule type" value="Genomic_DNA"/>
</dbReference>
<feature type="transmembrane region" description="Helical" evidence="1">
    <location>
        <begin position="101"/>
        <end position="120"/>
    </location>
</feature>
<dbReference type="RefSeq" id="WP_013019004.1">
    <property type="nucleotide sequence ID" value="NC_013947.1"/>
</dbReference>
<protein>
    <submittedName>
        <fullName evidence="2">Uncharacterized protein</fullName>
    </submittedName>
</protein>
<sequence length="166" mass="16863">MSFNSPPPSFLPPSPPRKSRAGGIILLLAGILAAVSPFISWVPALGQGKSSLKYFADQFGQVEGVSALSNPQYWFYAILGGAGLAIIFGLIGLAGSKGVNITVGIFGLLAAIAISFPPIWMLTGADSAQSLAKGLGQLGAGYYGAAVAGFLALVGMLFAFIGAAKK</sequence>
<keyword evidence="3" id="KW-1185">Reference proteome</keyword>
<dbReference type="KEGG" id="sna:Snas_3776"/>
<evidence type="ECO:0000313" key="2">
    <source>
        <dbReference type="EMBL" id="ADD43433.1"/>
    </source>
</evidence>
<reference evidence="2 3" key="1">
    <citation type="journal article" date="2009" name="Stand. Genomic Sci.">
        <title>Complete genome sequence of Stackebrandtia nassauensis type strain (LLR-40K-21).</title>
        <authorList>
            <person name="Munk C."/>
            <person name="Lapidus A."/>
            <person name="Copeland A."/>
            <person name="Jando M."/>
            <person name="Mayilraj S."/>
            <person name="Glavina Del Rio T."/>
            <person name="Nolan M."/>
            <person name="Chen F."/>
            <person name="Lucas S."/>
            <person name="Tice H."/>
            <person name="Cheng J.F."/>
            <person name="Han C."/>
            <person name="Detter J.C."/>
            <person name="Bruce D."/>
            <person name="Goodwin L."/>
            <person name="Chain P."/>
            <person name="Pitluck S."/>
            <person name="Goker M."/>
            <person name="Ovchinikova G."/>
            <person name="Pati A."/>
            <person name="Ivanova N."/>
            <person name="Mavromatis K."/>
            <person name="Chen A."/>
            <person name="Palaniappan K."/>
            <person name="Land M."/>
            <person name="Hauser L."/>
            <person name="Chang Y.J."/>
            <person name="Jeffries C.D."/>
            <person name="Bristow J."/>
            <person name="Eisen J.A."/>
            <person name="Markowitz V."/>
            <person name="Hugenholtz P."/>
            <person name="Kyrpides N.C."/>
            <person name="Klenk H.P."/>
        </authorList>
    </citation>
    <scope>NUCLEOTIDE SEQUENCE [LARGE SCALE GENOMIC DNA]</scope>
    <source>
        <strain evidence="3">DSM 44728 / CIP 108903 / NRRL B-16338 / NBRC 102104 / LLR-40K-21</strain>
    </source>
</reference>
<evidence type="ECO:0000313" key="3">
    <source>
        <dbReference type="Proteomes" id="UP000000844"/>
    </source>
</evidence>